<gene>
    <name evidence="2" type="ORF">LX80_02758</name>
</gene>
<organism evidence="2 3">
    <name type="scientific">Hydrotalea sandarakina</name>
    <dbReference type="NCBI Taxonomy" id="1004304"/>
    <lineage>
        <taxon>Bacteria</taxon>
        <taxon>Pseudomonadati</taxon>
        <taxon>Bacteroidota</taxon>
        <taxon>Chitinophagia</taxon>
        <taxon>Chitinophagales</taxon>
        <taxon>Chitinophagaceae</taxon>
        <taxon>Hydrotalea</taxon>
    </lineage>
</organism>
<dbReference type="Gene3D" id="3.20.20.370">
    <property type="entry name" value="Glycoside hydrolase/deacetylase"/>
    <property type="match status" value="1"/>
</dbReference>
<dbReference type="InterPro" id="IPR002509">
    <property type="entry name" value="NODB_dom"/>
</dbReference>
<dbReference type="AlphaFoldDB" id="A0A2W7RH26"/>
<reference evidence="2 3" key="1">
    <citation type="submission" date="2018-06" db="EMBL/GenBank/DDBJ databases">
        <title>Genomic Encyclopedia of Archaeal and Bacterial Type Strains, Phase II (KMG-II): from individual species to whole genera.</title>
        <authorList>
            <person name="Goeker M."/>
        </authorList>
    </citation>
    <scope>NUCLEOTIDE SEQUENCE [LARGE SCALE GENOMIC DNA]</scope>
    <source>
        <strain evidence="2 3">DSM 23241</strain>
    </source>
</reference>
<dbReference type="GO" id="GO:0005975">
    <property type="term" value="P:carbohydrate metabolic process"/>
    <property type="evidence" value="ECO:0007669"/>
    <property type="project" value="InterPro"/>
</dbReference>
<dbReference type="InterPro" id="IPR011330">
    <property type="entry name" value="Glyco_hydro/deAcase_b/a-brl"/>
</dbReference>
<keyword evidence="3" id="KW-1185">Reference proteome</keyword>
<comment type="caution">
    <text evidence="2">The sequence shown here is derived from an EMBL/GenBank/DDBJ whole genome shotgun (WGS) entry which is preliminary data.</text>
</comment>
<feature type="domain" description="NodB homology" evidence="1">
    <location>
        <begin position="37"/>
        <end position="130"/>
    </location>
</feature>
<sequence length="262" mass="30485">MRKGNYILLSFDVEEFDLPLEYGHNMSMEEQMQVGNSGTTIMQNVLQQHNIACTLFTTANYAIHHKAQISTLAQKHEIASHTYYHSQFEEADLLNSKNTLEAISKQRVTGLRMPRMQQVNIQAVKAAGYEYDASINPTWIPGRYNNRHLPRTLYEEECIVRIPASVTPHFRIPLFWLAFKNMPLWLFTQFTLQTLRKDGYVSLYLHPWEFTDISSYPIPAYTKRQAGKKLEDKLHALIRTLQKHGDFITMQQFKNIQSSNIS</sequence>
<dbReference type="GO" id="GO:0016810">
    <property type="term" value="F:hydrolase activity, acting on carbon-nitrogen (but not peptide) bonds"/>
    <property type="evidence" value="ECO:0007669"/>
    <property type="project" value="InterPro"/>
</dbReference>
<dbReference type="Proteomes" id="UP000249720">
    <property type="component" value="Unassembled WGS sequence"/>
</dbReference>
<protein>
    <submittedName>
        <fullName evidence="2">Uncharacterized protein DUF3473</fullName>
    </submittedName>
</protein>
<proteinExistence type="predicted"/>
<dbReference type="OrthoDB" id="9806342at2"/>
<evidence type="ECO:0000313" key="3">
    <source>
        <dbReference type="Proteomes" id="UP000249720"/>
    </source>
</evidence>
<dbReference type="RefSeq" id="WP_111297236.1">
    <property type="nucleotide sequence ID" value="NZ_QKZV01000013.1"/>
</dbReference>
<evidence type="ECO:0000313" key="2">
    <source>
        <dbReference type="EMBL" id="PZX59511.1"/>
    </source>
</evidence>
<dbReference type="Pfam" id="PF01522">
    <property type="entry name" value="Polysacc_deac_1"/>
    <property type="match status" value="1"/>
</dbReference>
<dbReference type="SUPFAM" id="SSF88713">
    <property type="entry name" value="Glycoside hydrolase/deacetylase"/>
    <property type="match status" value="1"/>
</dbReference>
<evidence type="ECO:0000259" key="1">
    <source>
        <dbReference type="Pfam" id="PF01522"/>
    </source>
</evidence>
<accession>A0A2W7RH26</accession>
<dbReference type="EMBL" id="QKZV01000013">
    <property type="protein sequence ID" value="PZX59511.1"/>
    <property type="molecule type" value="Genomic_DNA"/>
</dbReference>
<name>A0A2W7RH26_9BACT</name>